<dbReference type="InterPro" id="IPR038925">
    <property type="entry name" value="At3g17800-like"/>
</dbReference>
<evidence type="ECO:0000313" key="1">
    <source>
        <dbReference type="EMBL" id="ONK58177.1"/>
    </source>
</evidence>
<gene>
    <name evidence="1" type="ORF">A4U43_C09F9130</name>
</gene>
<dbReference type="Pfam" id="PF05542">
    <property type="entry name" value="DUF760"/>
    <property type="match status" value="2"/>
</dbReference>
<dbReference type="AlphaFoldDB" id="A0A5P1E9M2"/>
<dbReference type="OMA" id="IRWEHSI"/>
<keyword evidence="2" id="KW-1185">Reference proteome</keyword>
<evidence type="ECO:0008006" key="3">
    <source>
        <dbReference type="Google" id="ProtNLM"/>
    </source>
</evidence>
<dbReference type="PANTHER" id="PTHR31808">
    <property type="entry name" value="EXPRESSED PROTEIN"/>
    <property type="match status" value="1"/>
</dbReference>
<dbReference type="OrthoDB" id="25131at2759"/>
<sequence>MDCCAQFSLKASPICAKSASAVRSQGAGFRFQHRSSFRKFESLGPFHPPPLGFQCLSEFCHGNSFACARAPSLVTTACAESNDYASRSVGTPLEPQTPEGKFLCGILKNHPHIFSVAASEQLKELATDRDNALARLEHSAGSSESCLHGRIAEIKELECQISIEEVMYLLIVHNFYEIKVSMIPNLSKCTDDGRLGIWSSKVQELESIHGPEIQEMIREHLSNILRWKGTDTMYTLKIKRLQLGRIYAASVMYGYFLKSVSLRYHLELSLPSMNLPTPLFQNNQNEENLVALRYSDELRGYMMSFDSKTLQLCAKLRSQEAANLIEKHTAALFGYPDKYDGNGGEVITVSDLGLRRLVMEALAFGTFLWDVERYVDSVYRLKEN</sequence>
<protein>
    <recommendedName>
        <fullName evidence="3">UV-B-induced protein At3g17800, chloroplastic-like</fullName>
    </recommendedName>
</protein>
<dbReference type="EMBL" id="CM007389">
    <property type="protein sequence ID" value="ONK58177.1"/>
    <property type="molecule type" value="Genomic_DNA"/>
</dbReference>
<dbReference type="Proteomes" id="UP000243459">
    <property type="component" value="Chromosome 9"/>
</dbReference>
<name>A0A5P1E9M2_ASPOF</name>
<evidence type="ECO:0000313" key="2">
    <source>
        <dbReference type="Proteomes" id="UP000243459"/>
    </source>
</evidence>
<organism evidence="1 2">
    <name type="scientific">Asparagus officinalis</name>
    <name type="common">Garden asparagus</name>
    <dbReference type="NCBI Taxonomy" id="4686"/>
    <lineage>
        <taxon>Eukaryota</taxon>
        <taxon>Viridiplantae</taxon>
        <taxon>Streptophyta</taxon>
        <taxon>Embryophyta</taxon>
        <taxon>Tracheophyta</taxon>
        <taxon>Spermatophyta</taxon>
        <taxon>Magnoliopsida</taxon>
        <taxon>Liliopsida</taxon>
        <taxon>Asparagales</taxon>
        <taxon>Asparagaceae</taxon>
        <taxon>Asparagoideae</taxon>
        <taxon>Asparagus</taxon>
    </lineage>
</organism>
<accession>A0A5P1E9M2</accession>
<dbReference type="Gramene" id="ONK58177">
    <property type="protein sequence ID" value="ONK58177"/>
    <property type="gene ID" value="A4U43_C09F9130"/>
</dbReference>
<proteinExistence type="predicted"/>
<dbReference type="InterPro" id="IPR008479">
    <property type="entry name" value="DUF760"/>
</dbReference>
<dbReference type="PANTHER" id="PTHR31808:SF9">
    <property type="entry name" value="F21O3.2 PROTEIN"/>
    <property type="match status" value="1"/>
</dbReference>
<reference evidence="2" key="1">
    <citation type="journal article" date="2017" name="Nat. Commun.">
        <title>The asparagus genome sheds light on the origin and evolution of a young Y chromosome.</title>
        <authorList>
            <person name="Harkess A."/>
            <person name="Zhou J."/>
            <person name="Xu C."/>
            <person name="Bowers J.E."/>
            <person name="Van der Hulst R."/>
            <person name="Ayyampalayam S."/>
            <person name="Mercati F."/>
            <person name="Riccardi P."/>
            <person name="McKain M.R."/>
            <person name="Kakrana A."/>
            <person name="Tang H."/>
            <person name="Ray J."/>
            <person name="Groenendijk J."/>
            <person name="Arikit S."/>
            <person name="Mathioni S.M."/>
            <person name="Nakano M."/>
            <person name="Shan H."/>
            <person name="Telgmann-Rauber A."/>
            <person name="Kanno A."/>
            <person name="Yue Z."/>
            <person name="Chen H."/>
            <person name="Li W."/>
            <person name="Chen Y."/>
            <person name="Xu X."/>
            <person name="Zhang Y."/>
            <person name="Luo S."/>
            <person name="Chen H."/>
            <person name="Gao J."/>
            <person name="Mao Z."/>
            <person name="Pires J.C."/>
            <person name="Luo M."/>
            <person name="Kudrna D."/>
            <person name="Wing R.A."/>
            <person name="Meyers B.C."/>
            <person name="Yi K."/>
            <person name="Kong H."/>
            <person name="Lavrijsen P."/>
            <person name="Sunseri F."/>
            <person name="Falavigna A."/>
            <person name="Ye Y."/>
            <person name="Leebens-Mack J.H."/>
            <person name="Chen G."/>
        </authorList>
    </citation>
    <scope>NUCLEOTIDE SEQUENCE [LARGE SCALE GENOMIC DNA]</scope>
    <source>
        <strain evidence="2">cv. DH0086</strain>
    </source>
</reference>